<organism evidence="1">
    <name type="scientific">marine sediment metagenome</name>
    <dbReference type="NCBI Taxonomy" id="412755"/>
    <lineage>
        <taxon>unclassified sequences</taxon>
        <taxon>metagenomes</taxon>
        <taxon>ecological metagenomes</taxon>
    </lineage>
</organism>
<dbReference type="EMBL" id="BARS01055257">
    <property type="protein sequence ID" value="GAG43992.1"/>
    <property type="molecule type" value="Genomic_DNA"/>
</dbReference>
<accession>X0Y9N5</accession>
<name>X0Y9N5_9ZZZZ</name>
<comment type="caution">
    <text evidence="1">The sequence shown here is derived from an EMBL/GenBank/DDBJ whole genome shotgun (WGS) entry which is preliminary data.</text>
</comment>
<proteinExistence type="predicted"/>
<feature type="non-terminal residue" evidence="1">
    <location>
        <position position="34"/>
    </location>
</feature>
<dbReference type="AlphaFoldDB" id="X0Y9N5"/>
<gene>
    <name evidence="1" type="ORF">S01H1_81627</name>
</gene>
<reference evidence="1" key="1">
    <citation type="journal article" date="2014" name="Front. Microbiol.">
        <title>High frequency of phylogenetically diverse reductive dehalogenase-homologous genes in deep subseafloor sedimentary metagenomes.</title>
        <authorList>
            <person name="Kawai M."/>
            <person name="Futagami T."/>
            <person name="Toyoda A."/>
            <person name="Takaki Y."/>
            <person name="Nishi S."/>
            <person name="Hori S."/>
            <person name="Arai W."/>
            <person name="Tsubouchi T."/>
            <person name="Morono Y."/>
            <person name="Uchiyama I."/>
            <person name="Ito T."/>
            <person name="Fujiyama A."/>
            <person name="Inagaki F."/>
            <person name="Takami H."/>
        </authorList>
    </citation>
    <scope>NUCLEOTIDE SEQUENCE</scope>
    <source>
        <strain evidence="1">Expedition CK06-06</strain>
    </source>
</reference>
<protein>
    <submittedName>
        <fullName evidence="1">Uncharacterized protein</fullName>
    </submittedName>
</protein>
<sequence>MTKIKITVLKRTDPDELFDEYPVNKKDWMVPCGV</sequence>
<evidence type="ECO:0000313" key="1">
    <source>
        <dbReference type="EMBL" id="GAG43992.1"/>
    </source>
</evidence>